<dbReference type="RefSeq" id="WP_121065554.1">
    <property type="nucleotide sequence ID" value="NZ_RBIQ01000007.1"/>
</dbReference>
<dbReference type="InterPro" id="IPR019734">
    <property type="entry name" value="TPR_rpt"/>
</dbReference>
<accession>A0A495EEV9</accession>
<feature type="transmembrane region" description="Helical" evidence="1">
    <location>
        <begin position="81"/>
        <end position="98"/>
    </location>
</feature>
<sequence>MEKEQLLYQYFSGTLTPEQEKEFNALLSSDTEFKAQFAFEQSLQKVIQDKEGKALKNKLKDFEADIKQNTKPVIKLNFQKWSIAASIVLLVGIGWLGYNSAFGTNYNTLYEDNFQQYPNTVYSITRGAEEDNSLERKAFVAYETNDIVSAIELLTALNAKEENSYVDFYLAQAYLNNNEPKKAIPFFKEVIAEKGEFSSEAMWYTALSYLKLKDKEKAKLALKDVIATGNYKTTEAELLLQELE</sequence>
<dbReference type="EMBL" id="RBIQ01000007">
    <property type="protein sequence ID" value="RKR15415.1"/>
    <property type="molecule type" value="Genomic_DNA"/>
</dbReference>
<dbReference type="OrthoDB" id="979271at2"/>
<dbReference type="Gene3D" id="1.25.40.10">
    <property type="entry name" value="Tetratricopeptide repeat domain"/>
    <property type="match status" value="1"/>
</dbReference>
<dbReference type="SUPFAM" id="SSF48452">
    <property type="entry name" value="TPR-like"/>
    <property type="match status" value="1"/>
</dbReference>
<dbReference type="Pfam" id="PF13174">
    <property type="entry name" value="TPR_6"/>
    <property type="match status" value="1"/>
</dbReference>
<gene>
    <name evidence="2" type="ORF">CLV91_1501</name>
</gene>
<evidence type="ECO:0000256" key="1">
    <source>
        <dbReference type="SAM" id="Phobius"/>
    </source>
</evidence>
<name>A0A495EEV9_9FLAO</name>
<proteinExistence type="predicted"/>
<organism evidence="2 3">
    <name type="scientific">Maribacter vaceletii</name>
    <dbReference type="NCBI Taxonomy" id="1206816"/>
    <lineage>
        <taxon>Bacteria</taxon>
        <taxon>Pseudomonadati</taxon>
        <taxon>Bacteroidota</taxon>
        <taxon>Flavobacteriia</taxon>
        <taxon>Flavobacteriales</taxon>
        <taxon>Flavobacteriaceae</taxon>
        <taxon>Maribacter</taxon>
    </lineage>
</organism>
<reference evidence="2 3" key="1">
    <citation type="submission" date="2018-10" db="EMBL/GenBank/DDBJ databases">
        <title>Genomic Encyclopedia of Archaeal and Bacterial Type Strains, Phase II (KMG-II): from individual species to whole genera.</title>
        <authorList>
            <person name="Goeker M."/>
        </authorList>
    </citation>
    <scope>NUCLEOTIDE SEQUENCE [LARGE SCALE GENOMIC DNA]</scope>
    <source>
        <strain evidence="2 3">DSM 25230</strain>
    </source>
</reference>
<keyword evidence="1" id="KW-0812">Transmembrane</keyword>
<comment type="caution">
    <text evidence="2">The sequence shown here is derived from an EMBL/GenBank/DDBJ whole genome shotgun (WGS) entry which is preliminary data.</text>
</comment>
<dbReference type="InterPro" id="IPR011990">
    <property type="entry name" value="TPR-like_helical_dom_sf"/>
</dbReference>
<evidence type="ECO:0000313" key="2">
    <source>
        <dbReference type="EMBL" id="RKR15415.1"/>
    </source>
</evidence>
<keyword evidence="3" id="KW-1185">Reference proteome</keyword>
<keyword evidence="1" id="KW-0472">Membrane</keyword>
<dbReference type="Proteomes" id="UP000269412">
    <property type="component" value="Unassembled WGS sequence"/>
</dbReference>
<protein>
    <submittedName>
        <fullName evidence="2">Tetratricopeptide repeat protein</fullName>
    </submittedName>
</protein>
<evidence type="ECO:0000313" key="3">
    <source>
        <dbReference type="Proteomes" id="UP000269412"/>
    </source>
</evidence>
<dbReference type="AlphaFoldDB" id="A0A495EEV9"/>
<keyword evidence="1" id="KW-1133">Transmembrane helix</keyword>